<keyword evidence="3" id="KW-1185">Reference proteome</keyword>
<evidence type="ECO:0000313" key="4">
    <source>
        <dbReference type="Proteomes" id="UP000236729"/>
    </source>
</evidence>
<reference evidence="3 4" key="2">
    <citation type="submission" date="2016-10" db="EMBL/GenBank/DDBJ databases">
        <authorList>
            <person name="Varghese N."/>
            <person name="Submissions S."/>
        </authorList>
    </citation>
    <scope>NUCLEOTIDE SEQUENCE [LARGE SCALE GENOMIC DNA]</scope>
    <source>
        <strain evidence="4">ATCC 20501</strain>
        <strain evidence="2 3">CGMCC 4.3529</strain>
    </source>
</reference>
<accession>A0A1H5V5C6</accession>
<dbReference type="SMR" id="A0A1H5V5C6"/>
<dbReference type="EMBL" id="FOME01000001">
    <property type="protein sequence ID" value="SFC65181.1"/>
    <property type="molecule type" value="Genomic_DNA"/>
</dbReference>
<accession>A0A1I1KWS6</accession>
<dbReference type="Proteomes" id="UP000199690">
    <property type="component" value="Unassembled WGS sequence"/>
</dbReference>
<evidence type="ECO:0000313" key="2">
    <source>
        <dbReference type="EMBL" id="SFC65181.1"/>
    </source>
</evidence>
<organism evidence="1 4">
    <name type="scientific">Saccharopolyspora kobensis</name>
    <dbReference type="NCBI Taxonomy" id="146035"/>
    <lineage>
        <taxon>Bacteria</taxon>
        <taxon>Bacillati</taxon>
        <taxon>Actinomycetota</taxon>
        <taxon>Actinomycetes</taxon>
        <taxon>Pseudonocardiales</taxon>
        <taxon>Pseudonocardiaceae</taxon>
        <taxon>Saccharopolyspora</taxon>
    </lineage>
</organism>
<reference evidence="1" key="1">
    <citation type="submission" date="2016-10" db="EMBL/GenBank/DDBJ databases">
        <authorList>
            <person name="de Groot N.N."/>
        </authorList>
    </citation>
    <scope>NUCLEOTIDE SEQUENCE [LARGE SCALE GENOMIC DNA]</scope>
    <source>
        <strain evidence="1">ATCC 20501</strain>
    </source>
</reference>
<sequence length="70" mass="8098">MITVSMVLFWALITASSVALVRYVGQAGGREQRPTSAEEIPSERYAREEIDDEEYRRRLQALSERGHWKT</sequence>
<evidence type="ECO:0000313" key="1">
    <source>
        <dbReference type="EMBL" id="SEF82396.1"/>
    </source>
</evidence>
<evidence type="ECO:0000313" key="3">
    <source>
        <dbReference type="Proteomes" id="UP000199690"/>
    </source>
</evidence>
<dbReference type="Proteomes" id="UP000236729">
    <property type="component" value="Unassembled WGS sequence"/>
</dbReference>
<dbReference type="AlphaFoldDB" id="A0A1H5V5C6"/>
<protein>
    <submittedName>
        <fullName evidence="1 2">Membrane protein</fullName>
    </submittedName>
</protein>
<name>A0A1H5V5C6_9PSEU</name>
<dbReference type="EMBL" id="FNVB01000002">
    <property type="protein sequence ID" value="SEF82396.1"/>
    <property type="molecule type" value="Genomic_DNA"/>
</dbReference>
<proteinExistence type="predicted"/>
<gene>
    <name evidence="1" type="ORF">SAMN02982929_00768</name>
    <name evidence="2" type="ORF">SAMN05216506_1011303</name>
</gene>